<keyword evidence="1" id="KW-1133">Transmembrane helix</keyword>
<evidence type="ECO:0000313" key="3">
    <source>
        <dbReference type="Proteomes" id="UP000823674"/>
    </source>
</evidence>
<reference evidence="2 3" key="1">
    <citation type="submission" date="2021-03" db="EMBL/GenBank/DDBJ databases">
        <authorList>
            <person name="King G.J."/>
            <person name="Bancroft I."/>
            <person name="Baten A."/>
            <person name="Bloomfield J."/>
            <person name="Borpatragohain P."/>
            <person name="He Z."/>
            <person name="Irish N."/>
            <person name="Irwin J."/>
            <person name="Liu K."/>
            <person name="Mauleon R.P."/>
            <person name="Moore J."/>
            <person name="Morris R."/>
            <person name="Ostergaard L."/>
            <person name="Wang B."/>
            <person name="Wells R."/>
        </authorList>
    </citation>
    <scope>NUCLEOTIDE SEQUENCE [LARGE SCALE GENOMIC DNA]</scope>
    <source>
        <strain evidence="2">R-o-18</strain>
        <tissue evidence="2">Leaf</tissue>
    </source>
</reference>
<evidence type="ECO:0000313" key="2">
    <source>
        <dbReference type="EMBL" id="KAG5388864.1"/>
    </source>
</evidence>
<dbReference type="Proteomes" id="UP000823674">
    <property type="component" value="Chromosome A08"/>
</dbReference>
<feature type="transmembrane region" description="Helical" evidence="1">
    <location>
        <begin position="55"/>
        <end position="72"/>
    </location>
</feature>
<accession>A0ABQ7LQM5</accession>
<comment type="caution">
    <text evidence="2">The sequence shown here is derived from an EMBL/GenBank/DDBJ whole genome shotgun (WGS) entry which is preliminary data.</text>
</comment>
<sequence>RNIDQQSITSIDRSPLKCVDRQSFKSIDRRLTVLVDTHIKSRYTEPKLTFNLNQFNLLVLGLGIHWIGFLFQTRQMSSYGWRPYDRQSASCSPSYTRFTKEWSVCLARESCREEERISIDAELLKSIDMDDRMRAEHIL</sequence>
<gene>
    <name evidence="2" type="primary">A08p013870.1_BraROA</name>
    <name evidence="2" type="ORF">IGI04_030405</name>
</gene>
<protein>
    <submittedName>
        <fullName evidence="2">Uncharacterized protein</fullName>
    </submittedName>
</protein>
<keyword evidence="3" id="KW-1185">Reference proteome</keyword>
<feature type="non-terminal residue" evidence="2">
    <location>
        <position position="1"/>
    </location>
</feature>
<proteinExistence type="predicted"/>
<organism evidence="2 3">
    <name type="scientific">Brassica rapa subsp. trilocularis</name>
    <dbReference type="NCBI Taxonomy" id="1813537"/>
    <lineage>
        <taxon>Eukaryota</taxon>
        <taxon>Viridiplantae</taxon>
        <taxon>Streptophyta</taxon>
        <taxon>Embryophyta</taxon>
        <taxon>Tracheophyta</taxon>
        <taxon>Spermatophyta</taxon>
        <taxon>Magnoliopsida</taxon>
        <taxon>eudicotyledons</taxon>
        <taxon>Gunneridae</taxon>
        <taxon>Pentapetalae</taxon>
        <taxon>rosids</taxon>
        <taxon>malvids</taxon>
        <taxon>Brassicales</taxon>
        <taxon>Brassicaceae</taxon>
        <taxon>Brassiceae</taxon>
        <taxon>Brassica</taxon>
    </lineage>
</organism>
<keyword evidence="1" id="KW-0812">Transmembrane</keyword>
<evidence type="ECO:0000256" key="1">
    <source>
        <dbReference type="SAM" id="Phobius"/>
    </source>
</evidence>
<keyword evidence="1" id="KW-0472">Membrane</keyword>
<dbReference type="EMBL" id="JADBGQ010000007">
    <property type="protein sequence ID" value="KAG5388864.1"/>
    <property type="molecule type" value="Genomic_DNA"/>
</dbReference>
<name>A0ABQ7LQM5_BRACM</name>